<evidence type="ECO:0000313" key="2">
    <source>
        <dbReference type="EMBL" id="MBB6175007.1"/>
    </source>
</evidence>
<feature type="signal peptide" evidence="1">
    <location>
        <begin position="1"/>
        <end position="27"/>
    </location>
</feature>
<dbReference type="Proteomes" id="UP000546642">
    <property type="component" value="Unassembled WGS sequence"/>
</dbReference>
<keyword evidence="1" id="KW-0732">Signal</keyword>
<dbReference type="RefSeq" id="WP_184080916.1">
    <property type="nucleotide sequence ID" value="NZ_JACHDS010000001.1"/>
</dbReference>
<gene>
    <name evidence="2" type="ORF">HNR23_005067</name>
</gene>
<proteinExistence type="predicted"/>
<name>A0A7X0D7U7_9ACTN</name>
<keyword evidence="3" id="KW-1185">Reference proteome</keyword>
<evidence type="ECO:0000313" key="3">
    <source>
        <dbReference type="Proteomes" id="UP000546642"/>
    </source>
</evidence>
<evidence type="ECO:0000256" key="1">
    <source>
        <dbReference type="SAM" id="SignalP"/>
    </source>
</evidence>
<evidence type="ECO:0008006" key="4">
    <source>
        <dbReference type="Google" id="ProtNLM"/>
    </source>
</evidence>
<comment type="caution">
    <text evidence="2">The sequence shown here is derived from an EMBL/GenBank/DDBJ whole genome shotgun (WGS) entry which is preliminary data.</text>
</comment>
<protein>
    <recommendedName>
        <fullName evidence="4">Secreted protein</fullName>
    </recommendedName>
</protein>
<sequence length="84" mass="7764">MLKKSLAAGAVVAASAGVLLSAAPASAVTGVTAAVPPVNTVIGNAPTPGIAEGNKVGTAVPGGAPSETGAVIAALKPFGVYLGE</sequence>
<feature type="chain" id="PRO_5031146032" description="Secreted protein" evidence="1">
    <location>
        <begin position="28"/>
        <end position="84"/>
    </location>
</feature>
<dbReference type="EMBL" id="JACHDS010000001">
    <property type="protein sequence ID" value="MBB6175007.1"/>
    <property type="molecule type" value="Genomic_DNA"/>
</dbReference>
<organism evidence="2 3">
    <name type="scientific">Nocardiopsis mwathae</name>
    <dbReference type="NCBI Taxonomy" id="1472723"/>
    <lineage>
        <taxon>Bacteria</taxon>
        <taxon>Bacillati</taxon>
        <taxon>Actinomycetota</taxon>
        <taxon>Actinomycetes</taxon>
        <taxon>Streptosporangiales</taxon>
        <taxon>Nocardiopsidaceae</taxon>
        <taxon>Nocardiopsis</taxon>
    </lineage>
</organism>
<accession>A0A7X0D7U7</accession>
<reference evidence="2 3" key="1">
    <citation type="submission" date="2020-08" db="EMBL/GenBank/DDBJ databases">
        <title>Sequencing the genomes of 1000 actinobacteria strains.</title>
        <authorList>
            <person name="Klenk H.-P."/>
        </authorList>
    </citation>
    <scope>NUCLEOTIDE SEQUENCE [LARGE SCALE GENOMIC DNA]</scope>
    <source>
        <strain evidence="2 3">DSM 46659</strain>
    </source>
</reference>
<dbReference type="AlphaFoldDB" id="A0A7X0D7U7"/>